<dbReference type="Proteomes" id="UP000762676">
    <property type="component" value="Unassembled WGS sequence"/>
</dbReference>
<dbReference type="EMBL" id="BMAT01007891">
    <property type="protein sequence ID" value="GFR73663.1"/>
    <property type="molecule type" value="Genomic_DNA"/>
</dbReference>
<dbReference type="AlphaFoldDB" id="A0AAV4FK57"/>
<accession>A0AAV4FK57</accession>
<keyword evidence="2" id="KW-1185">Reference proteome</keyword>
<evidence type="ECO:0000313" key="2">
    <source>
        <dbReference type="Proteomes" id="UP000762676"/>
    </source>
</evidence>
<organism evidence="1 2">
    <name type="scientific">Elysia marginata</name>
    <dbReference type="NCBI Taxonomy" id="1093978"/>
    <lineage>
        <taxon>Eukaryota</taxon>
        <taxon>Metazoa</taxon>
        <taxon>Spiralia</taxon>
        <taxon>Lophotrochozoa</taxon>
        <taxon>Mollusca</taxon>
        <taxon>Gastropoda</taxon>
        <taxon>Heterobranchia</taxon>
        <taxon>Euthyneura</taxon>
        <taxon>Panpulmonata</taxon>
        <taxon>Sacoglossa</taxon>
        <taxon>Placobranchoidea</taxon>
        <taxon>Plakobranchidae</taxon>
        <taxon>Elysia</taxon>
    </lineage>
</organism>
<dbReference type="PANTHER" id="PTHR47018">
    <property type="entry name" value="CXC DOMAIN-CONTAINING PROTEIN-RELATED"/>
    <property type="match status" value="1"/>
</dbReference>
<comment type="caution">
    <text evidence="1">The sequence shown here is derived from an EMBL/GenBank/DDBJ whole genome shotgun (WGS) entry which is preliminary data.</text>
</comment>
<name>A0AAV4FK57_9GAST</name>
<evidence type="ECO:0000313" key="1">
    <source>
        <dbReference type="EMBL" id="GFR73663.1"/>
    </source>
</evidence>
<gene>
    <name evidence="1" type="ORF">ElyMa_003872900</name>
</gene>
<reference evidence="1 2" key="1">
    <citation type="journal article" date="2021" name="Elife">
        <title>Chloroplast acquisition without the gene transfer in kleptoplastic sea slugs, Plakobranchus ocellatus.</title>
        <authorList>
            <person name="Maeda T."/>
            <person name="Takahashi S."/>
            <person name="Yoshida T."/>
            <person name="Shimamura S."/>
            <person name="Takaki Y."/>
            <person name="Nagai Y."/>
            <person name="Toyoda A."/>
            <person name="Suzuki Y."/>
            <person name="Arimoto A."/>
            <person name="Ishii H."/>
            <person name="Satoh N."/>
            <person name="Nishiyama T."/>
            <person name="Hasebe M."/>
            <person name="Maruyama T."/>
            <person name="Minagawa J."/>
            <person name="Obokata J."/>
            <person name="Shigenobu S."/>
        </authorList>
    </citation>
    <scope>NUCLEOTIDE SEQUENCE [LARGE SCALE GENOMIC DNA]</scope>
</reference>
<dbReference type="PANTHER" id="PTHR47018:SF1">
    <property type="entry name" value="TESMIN_TSO1-LIKE CXC DOMAIN-CONTAINING PROTEIN"/>
    <property type="match status" value="1"/>
</dbReference>
<sequence length="158" mass="18160">MDTVDLLRRFLKADRSGNWNVYLGILRETFPFLAAVGHNLYTKVYLYLQDLLQLQPTNLDVFTSFQAGHHVLRRTDRFWAGLSSDLIIEQVLIRCVKATEGLTRGRGMLESQRSTWLLSMTACVDINEAMQSFTGFLFTTSEQHKDMTAAIQKKHEKT</sequence>
<protein>
    <recommendedName>
        <fullName evidence="3">ERAP1-like C-terminal domain-containing protein</fullName>
    </recommendedName>
</protein>
<proteinExistence type="predicted"/>
<evidence type="ECO:0008006" key="3">
    <source>
        <dbReference type="Google" id="ProtNLM"/>
    </source>
</evidence>